<dbReference type="InterPro" id="IPR006638">
    <property type="entry name" value="Elp3/MiaA/NifB-like_rSAM"/>
</dbReference>
<gene>
    <name evidence="18" type="ORF">SAMN04488052_101814</name>
</gene>
<dbReference type="PANTHER" id="PTHR13932">
    <property type="entry name" value="COPROPORPHYRINIGEN III OXIDASE"/>
    <property type="match status" value="1"/>
</dbReference>
<keyword evidence="9 14" id="KW-0560">Oxidoreductase</keyword>
<keyword evidence="5 14" id="KW-0004">4Fe-4S</keyword>
<name>A0A1H8QVE9_9GAMM</name>
<dbReference type="EC" id="1.3.98.3" evidence="14"/>
<dbReference type="STRING" id="406100.SAMN04488052_101814"/>
<evidence type="ECO:0000256" key="15">
    <source>
        <dbReference type="PIRSR" id="PIRSR000167-1"/>
    </source>
</evidence>
<evidence type="ECO:0000313" key="19">
    <source>
        <dbReference type="Proteomes" id="UP000199657"/>
    </source>
</evidence>
<feature type="binding site" evidence="15">
    <location>
        <begin position="115"/>
        <end position="116"/>
    </location>
    <ligand>
        <name>S-adenosyl-L-methionine</name>
        <dbReference type="ChEBI" id="CHEBI:59789"/>
        <label>2</label>
    </ligand>
</feature>
<evidence type="ECO:0000256" key="14">
    <source>
        <dbReference type="PIRNR" id="PIRNR000167"/>
    </source>
</evidence>
<dbReference type="NCBIfam" id="TIGR00538">
    <property type="entry name" value="hemN"/>
    <property type="match status" value="1"/>
</dbReference>
<dbReference type="UniPathway" id="UPA00251">
    <property type="reaction ID" value="UER00323"/>
</dbReference>
<dbReference type="InterPro" id="IPR004558">
    <property type="entry name" value="Coprogen_oxidase_HemN"/>
</dbReference>
<feature type="binding site" evidence="15">
    <location>
        <position position="247"/>
    </location>
    <ligand>
        <name>S-adenosyl-L-methionine</name>
        <dbReference type="ChEBI" id="CHEBI:59789"/>
        <label>2</label>
    </ligand>
</feature>
<evidence type="ECO:0000256" key="11">
    <source>
        <dbReference type="ARBA" id="ARBA00023014"/>
    </source>
</evidence>
<evidence type="ECO:0000256" key="10">
    <source>
        <dbReference type="ARBA" id="ARBA00023004"/>
    </source>
</evidence>
<dbReference type="InterPro" id="IPR058240">
    <property type="entry name" value="rSAM_sf"/>
</dbReference>
<feature type="binding site" evidence="15">
    <location>
        <position position="149"/>
    </location>
    <ligand>
        <name>S-adenosyl-L-methionine</name>
        <dbReference type="ChEBI" id="CHEBI:59789"/>
        <label>1</label>
    </ligand>
</feature>
<feature type="binding site" evidence="16">
    <location>
        <position position="67"/>
    </location>
    <ligand>
        <name>[4Fe-4S] cluster</name>
        <dbReference type="ChEBI" id="CHEBI:49883"/>
        <note>4Fe-4S-S-AdoMet</note>
    </ligand>
</feature>
<dbReference type="GO" id="GO:0051989">
    <property type="term" value="F:coproporphyrinogen dehydrogenase activity"/>
    <property type="evidence" value="ECO:0007669"/>
    <property type="project" value="UniProtKB-EC"/>
</dbReference>
<dbReference type="EMBL" id="FOEG01000001">
    <property type="protein sequence ID" value="SEO58162.1"/>
    <property type="molecule type" value="Genomic_DNA"/>
</dbReference>
<dbReference type="GO" id="GO:0051539">
    <property type="term" value="F:4 iron, 4 sulfur cluster binding"/>
    <property type="evidence" value="ECO:0007669"/>
    <property type="project" value="UniProtKB-KW"/>
</dbReference>
<dbReference type="PIRSF" id="PIRSF000167">
    <property type="entry name" value="HemN"/>
    <property type="match status" value="1"/>
</dbReference>
<dbReference type="SMART" id="SM00729">
    <property type="entry name" value="Elp3"/>
    <property type="match status" value="1"/>
</dbReference>
<evidence type="ECO:0000256" key="16">
    <source>
        <dbReference type="PIRSR" id="PIRSR000167-2"/>
    </source>
</evidence>
<feature type="binding site" evidence="15">
    <location>
        <position position="188"/>
    </location>
    <ligand>
        <name>S-adenosyl-L-methionine</name>
        <dbReference type="ChEBI" id="CHEBI:59789"/>
        <label>2</label>
    </ligand>
</feature>
<feature type="binding site" evidence="16">
    <location>
        <position position="63"/>
    </location>
    <ligand>
        <name>[4Fe-4S] cluster</name>
        <dbReference type="ChEBI" id="CHEBI:49883"/>
        <note>4Fe-4S-S-AdoMet</note>
    </ligand>
</feature>
<evidence type="ECO:0000256" key="3">
    <source>
        <dbReference type="ARBA" id="ARBA00005493"/>
    </source>
</evidence>
<dbReference type="Proteomes" id="UP000199657">
    <property type="component" value="Unassembled WGS sequence"/>
</dbReference>
<keyword evidence="10 14" id="KW-0408">Iron</keyword>
<evidence type="ECO:0000256" key="2">
    <source>
        <dbReference type="ARBA" id="ARBA00004785"/>
    </source>
</evidence>
<keyword evidence="8 14" id="KW-0479">Metal-binding</keyword>
<evidence type="ECO:0000256" key="6">
    <source>
        <dbReference type="ARBA" id="ARBA00022490"/>
    </source>
</evidence>
<comment type="cofactor">
    <cofactor evidence="14 16">
        <name>[4Fe-4S] cluster</name>
        <dbReference type="ChEBI" id="CHEBI:49883"/>
    </cofactor>
    <text evidence="14 16">Binds 1 [4Fe-4S] cluster. The cluster is coordinated with 3 cysteines and an exchangeable S-adenosyl-L-methionine.</text>
</comment>
<reference evidence="18 19" key="1">
    <citation type="submission" date="2016-10" db="EMBL/GenBank/DDBJ databases">
        <authorList>
            <person name="de Groot N.N."/>
        </authorList>
    </citation>
    <scope>NUCLEOTIDE SEQUENCE [LARGE SCALE GENOMIC DNA]</scope>
    <source>
        <strain evidence="18 19">CGMCC 1.6291</strain>
    </source>
</reference>
<keyword evidence="12 14" id="KW-0627">Porphyrin biosynthesis</keyword>
<evidence type="ECO:0000256" key="12">
    <source>
        <dbReference type="ARBA" id="ARBA00023244"/>
    </source>
</evidence>
<evidence type="ECO:0000256" key="7">
    <source>
        <dbReference type="ARBA" id="ARBA00022691"/>
    </source>
</evidence>
<feature type="binding site" evidence="15">
    <location>
        <position position="213"/>
    </location>
    <ligand>
        <name>S-adenosyl-L-methionine</name>
        <dbReference type="ChEBI" id="CHEBI:59789"/>
        <label>2</label>
    </ligand>
</feature>
<evidence type="ECO:0000256" key="13">
    <source>
        <dbReference type="ARBA" id="ARBA00048321"/>
    </source>
</evidence>
<keyword evidence="7 14" id="KW-0949">S-adenosyl-L-methionine</keyword>
<dbReference type="AlphaFoldDB" id="A0A1H8QVE9"/>
<dbReference type="GO" id="GO:0004109">
    <property type="term" value="F:coproporphyrinogen oxidase activity"/>
    <property type="evidence" value="ECO:0007669"/>
    <property type="project" value="InterPro"/>
</dbReference>
<keyword evidence="19" id="KW-1185">Reference proteome</keyword>
<protein>
    <recommendedName>
        <fullName evidence="14">Coproporphyrinogen-III oxidase</fullName>
        <ecNumber evidence="14">1.3.98.3</ecNumber>
    </recommendedName>
</protein>
<dbReference type="SFLD" id="SFLDG01065">
    <property type="entry name" value="anaerobic_coproporphyrinogen-I"/>
    <property type="match status" value="1"/>
</dbReference>
<dbReference type="Pfam" id="PF04055">
    <property type="entry name" value="Radical_SAM"/>
    <property type="match status" value="1"/>
</dbReference>
<dbReference type="GO" id="GO:0046872">
    <property type="term" value="F:metal ion binding"/>
    <property type="evidence" value="ECO:0007669"/>
    <property type="project" value="UniProtKB-KW"/>
</dbReference>
<sequence>MQTVFDRPLYDKYDVPGPRYTSYPTAPHFHGGFDADAYVDVARASNDDPVPRPLSLYLHIPFCHSLCYYCACTKIITRHPHKGEIYLHYLERELALQGALFDDDRPLKQLHLGGGTPTFLDDHQLWRLMQTIIRHFPPAPPGEREFSVEIDPRAVGPETMRMLGEMGFNRMSIGVQDFDPAVQKAVNREQSAGLVRKVIDQGRESGLESLSLDLIYGLPHQSVRTFDATLDEVLAIRPDRLSVYNYAHLPERVKAQRLIAFETLPSPEEKLGILEHTVQRLTDAGYVAIGLDHFALPDSDLVRAMENNTLQRNFQGYSTHAECDLVAAGMSAIGMIGGHYCQNAADLRSYYTALDAGRLPVARGCQLDFDDRVRRTVIERLMCRTWMDFDAIERRFGIRFADYFAPELEALAPLEADGLIRRERDGIRILPTGRLLLRNVAMVFDRYLQDGTANVRYSRTV</sequence>
<dbReference type="Pfam" id="PF06969">
    <property type="entry name" value="HemN_C"/>
    <property type="match status" value="1"/>
</dbReference>
<evidence type="ECO:0000256" key="1">
    <source>
        <dbReference type="ARBA" id="ARBA00004496"/>
    </source>
</evidence>
<evidence type="ECO:0000256" key="8">
    <source>
        <dbReference type="ARBA" id="ARBA00022723"/>
    </source>
</evidence>
<dbReference type="PROSITE" id="PS51918">
    <property type="entry name" value="RADICAL_SAM"/>
    <property type="match status" value="1"/>
</dbReference>
<keyword evidence="11 14" id="KW-0411">Iron-sulfur</keyword>
<dbReference type="PANTHER" id="PTHR13932:SF6">
    <property type="entry name" value="OXYGEN-INDEPENDENT COPROPORPHYRINOGEN III OXIDASE"/>
    <property type="match status" value="1"/>
</dbReference>
<comment type="catalytic activity">
    <reaction evidence="13 14">
        <text>coproporphyrinogen III + 2 S-adenosyl-L-methionine = protoporphyrinogen IX + 2 5'-deoxyadenosine + 2 L-methionine + 2 CO2</text>
        <dbReference type="Rhea" id="RHEA:15425"/>
        <dbReference type="ChEBI" id="CHEBI:16526"/>
        <dbReference type="ChEBI" id="CHEBI:17319"/>
        <dbReference type="ChEBI" id="CHEBI:57307"/>
        <dbReference type="ChEBI" id="CHEBI:57309"/>
        <dbReference type="ChEBI" id="CHEBI:57844"/>
        <dbReference type="ChEBI" id="CHEBI:59789"/>
        <dbReference type="EC" id="1.3.98.3"/>
    </reaction>
</comment>
<dbReference type="SFLD" id="SFLDS00029">
    <property type="entry name" value="Radical_SAM"/>
    <property type="match status" value="1"/>
</dbReference>
<comment type="subcellular location">
    <subcellularLocation>
        <location evidence="1 14">Cytoplasm</location>
    </subcellularLocation>
</comment>
<proteinExistence type="inferred from homology"/>
<dbReference type="RefSeq" id="WP_425425064.1">
    <property type="nucleotide sequence ID" value="NZ_FOEG01000001.1"/>
</dbReference>
<dbReference type="InterPro" id="IPR034505">
    <property type="entry name" value="Coproporphyrinogen-III_oxidase"/>
</dbReference>
<dbReference type="SUPFAM" id="SSF102114">
    <property type="entry name" value="Radical SAM enzymes"/>
    <property type="match status" value="1"/>
</dbReference>
<dbReference type="InterPro" id="IPR010723">
    <property type="entry name" value="HemN_C"/>
</dbReference>
<dbReference type="Gene3D" id="1.10.10.920">
    <property type="match status" value="1"/>
</dbReference>
<accession>A0A1H8QVE9</accession>
<feature type="binding site" evidence="16">
    <location>
        <position position="70"/>
    </location>
    <ligand>
        <name>[4Fe-4S] cluster</name>
        <dbReference type="ChEBI" id="CHEBI:49883"/>
        <note>4Fe-4S-S-AdoMet</note>
    </ligand>
</feature>
<feature type="binding site" evidence="15">
    <location>
        <position position="333"/>
    </location>
    <ligand>
        <name>S-adenosyl-L-methionine</name>
        <dbReference type="ChEBI" id="CHEBI:59789"/>
        <label>1</label>
    </ligand>
</feature>
<dbReference type="InterPro" id="IPR007197">
    <property type="entry name" value="rSAM"/>
</dbReference>
<keyword evidence="6 14" id="KW-0963">Cytoplasm</keyword>
<feature type="binding site" evidence="15">
    <location>
        <position position="57"/>
    </location>
    <ligand>
        <name>S-adenosyl-L-methionine</name>
        <dbReference type="ChEBI" id="CHEBI:59789"/>
        <label>1</label>
    </ligand>
</feature>
<organism evidence="18 19">
    <name type="scientific">Aquisalimonas asiatica</name>
    <dbReference type="NCBI Taxonomy" id="406100"/>
    <lineage>
        <taxon>Bacteria</taxon>
        <taxon>Pseudomonadati</taxon>
        <taxon>Pseudomonadota</taxon>
        <taxon>Gammaproteobacteria</taxon>
        <taxon>Chromatiales</taxon>
        <taxon>Ectothiorhodospiraceae</taxon>
        <taxon>Aquisalimonas</taxon>
    </lineage>
</organism>
<evidence type="ECO:0000256" key="4">
    <source>
        <dbReference type="ARBA" id="ARBA00011245"/>
    </source>
</evidence>
<dbReference type="FunFam" id="1.10.10.920:FF:000002">
    <property type="entry name" value="Coproporphyrinogen-III oxidase"/>
    <property type="match status" value="1"/>
</dbReference>
<feature type="binding site" evidence="15">
    <location>
        <position position="176"/>
    </location>
    <ligand>
        <name>S-adenosyl-L-methionine</name>
        <dbReference type="ChEBI" id="CHEBI:59789"/>
        <label>2</label>
    </ligand>
</feature>
<feature type="binding site" evidence="15">
    <location>
        <begin position="69"/>
        <end position="71"/>
    </location>
    <ligand>
        <name>S-adenosyl-L-methionine</name>
        <dbReference type="ChEBI" id="CHEBI:59789"/>
        <label>2</label>
    </ligand>
</feature>
<comment type="pathway">
    <text evidence="2 14">Porphyrin-containing compound metabolism; protoporphyrin-IX biosynthesis; protoporphyrinogen-IX from coproporphyrinogen-III (AdoMet route): step 1/1.</text>
</comment>
<evidence type="ECO:0000256" key="5">
    <source>
        <dbReference type="ARBA" id="ARBA00022485"/>
    </source>
</evidence>
<dbReference type="Gene3D" id="3.30.750.200">
    <property type="match status" value="1"/>
</dbReference>
<comment type="subunit">
    <text evidence="4">Monomer.</text>
</comment>
<evidence type="ECO:0000313" key="18">
    <source>
        <dbReference type="EMBL" id="SEO58162.1"/>
    </source>
</evidence>
<feature type="domain" description="Radical SAM core" evidence="17">
    <location>
        <begin position="48"/>
        <end position="274"/>
    </location>
</feature>
<dbReference type="GO" id="GO:0005737">
    <property type="term" value="C:cytoplasm"/>
    <property type="evidence" value="ECO:0007669"/>
    <property type="project" value="UniProtKB-SubCell"/>
</dbReference>
<evidence type="ECO:0000256" key="9">
    <source>
        <dbReference type="ARBA" id="ARBA00023002"/>
    </source>
</evidence>
<feature type="binding site" evidence="15">
    <location>
        <position position="114"/>
    </location>
    <ligand>
        <name>S-adenosyl-L-methionine</name>
        <dbReference type="ChEBI" id="CHEBI:59789"/>
        <label>1</label>
    </ligand>
</feature>
<dbReference type="GO" id="GO:0006782">
    <property type="term" value="P:protoporphyrinogen IX biosynthetic process"/>
    <property type="evidence" value="ECO:0007669"/>
    <property type="project" value="UniProtKB-UniPathway"/>
</dbReference>
<evidence type="ECO:0000259" key="17">
    <source>
        <dbReference type="PROSITE" id="PS51918"/>
    </source>
</evidence>
<dbReference type="CDD" id="cd01335">
    <property type="entry name" value="Radical_SAM"/>
    <property type="match status" value="1"/>
</dbReference>
<comment type="similarity">
    <text evidence="3 14">Belongs to the anaerobic coproporphyrinogen-III oxidase family.</text>
</comment>